<dbReference type="EMBL" id="JBBCAQ010000034">
    <property type="protein sequence ID" value="KAK7580424.1"/>
    <property type="molecule type" value="Genomic_DNA"/>
</dbReference>
<keyword evidence="3" id="KW-1185">Reference proteome</keyword>
<feature type="region of interest" description="Disordered" evidence="1">
    <location>
        <begin position="1"/>
        <end position="25"/>
    </location>
</feature>
<protein>
    <submittedName>
        <fullName evidence="2">Uncharacterized protein</fullName>
    </submittedName>
</protein>
<reference evidence="2 3" key="1">
    <citation type="submission" date="2024-03" db="EMBL/GenBank/DDBJ databases">
        <title>Adaptation during the transition from Ophiocordyceps entomopathogen to insect associate is accompanied by gene loss and intensified selection.</title>
        <authorList>
            <person name="Ward C.M."/>
            <person name="Onetto C.A."/>
            <person name="Borneman A.R."/>
        </authorList>
    </citation>
    <scope>NUCLEOTIDE SEQUENCE [LARGE SCALE GENOMIC DNA]</scope>
    <source>
        <strain evidence="2">AWRI1</strain>
        <tissue evidence="2">Single Adult Female</tissue>
    </source>
</reference>
<accession>A0AAN9Y102</accession>
<proteinExistence type="predicted"/>
<comment type="caution">
    <text evidence="2">The sequence shown here is derived from an EMBL/GenBank/DDBJ whole genome shotgun (WGS) entry which is preliminary data.</text>
</comment>
<dbReference type="Proteomes" id="UP001367676">
    <property type="component" value="Unassembled WGS sequence"/>
</dbReference>
<evidence type="ECO:0000313" key="3">
    <source>
        <dbReference type="Proteomes" id="UP001367676"/>
    </source>
</evidence>
<sequence length="99" mass="10949">MSLDVNVTPGSPHLAGSESLARTQTVAQGTRRGGCGLLLEKILECQQNAKQLDLVKFVRVGFESNADLSIFEDQQSQMYEPSPKYAPAQDNRFLRKCGY</sequence>
<name>A0AAN9Y102_9HEMI</name>
<evidence type="ECO:0000313" key="2">
    <source>
        <dbReference type="EMBL" id="KAK7580424.1"/>
    </source>
</evidence>
<dbReference type="AlphaFoldDB" id="A0AAN9Y102"/>
<evidence type="ECO:0000256" key="1">
    <source>
        <dbReference type="SAM" id="MobiDB-lite"/>
    </source>
</evidence>
<organism evidence="2 3">
    <name type="scientific">Parthenolecanium corni</name>
    <dbReference type="NCBI Taxonomy" id="536013"/>
    <lineage>
        <taxon>Eukaryota</taxon>
        <taxon>Metazoa</taxon>
        <taxon>Ecdysozoa</taxon>
        <taxon>Arthropoda</taxon>
        <taxon>Hexapoda</taxon>
        <taxon>Insecta</taxon>
        <taxon>Pterygota</taxon>
        <taxon>Neoptera</taxon>
        <taxon>Paraneoptera</taxon>
        <taxon>Hemiptera</taxon>
        <taxon>Sternorrhyncha</taxon>
        <taxon>Coccoidea</taxon>
        <taxon>Coccidae</taxon>
        <taxon>Parthenolecanium</taxon>
    </lineage>
</organism>
<gene>
    <name evidence="2" type="ORF">V9T40_001053</name>
</gene>